<keyword evidence="6" id="KW-1185">Reference proteome</keyword>
<reference evidence="5 6" key="1">
    <citation type="submission" date="2019-03" db="EMBL/GenBank/DDBJ databases">
        <title>Genomic Encyclopedia of Type Strains, Phase IV (KMG-IV): sequencing the most valuable type-strain genomes for metagenomic binning, comparative biology and taxonomic classification.</title>
        <authorList>
            <person name="Goeker M."/>
        </authorList>
    </citation>
    <scope>NUCLEOTIDE SEQUENCE [LARGE SCALE GENOMIC DNA]</scope>
    <source>
        <strain evidence="5 6">DSM 28559</strain>
    </source>
</reference>
<evidence type="ECO:0000256" key="4">
    <source>
        <dbReference type="PIRNR" id="PIRNR006078"/>
    </source>
</evidence>
<keyword evidence="2 4" id="KW-0808">Transferase</keyword>
<dbReference type="PANTHER" id="PTHR21599">
    <property type="entry name" value="GLYCERATE KINASE"/>
    <property type="match status" value="1"/>
</dbReference>
<protein>
    <submittedName>
        <fullName evidence="5">Glycerate kinase</fullName>
    </submittedName>
</protein>
<dbReference type="InterPro" id="IPR004381">
    <property type="entry name" value="Glycerate_kinase"/>
</dbReference>
<evidence type="ECO:0000256" key="3">
    <source>
        <dbReference type="ARBA" id="ARBA00022777"/>
    </source>
</evidence>
<accession>A0A4R2LLS0</accession>
<proteinExistence type="inferred from homology"/>
<gene>
    <name evidence="5" type="ORF">EV212_101397</name>
</gene>
<dbReference type="RefSeq" id="WP_132088050.1">
    <property type="nucleotide sequence ID" value="NZ_JANKAQ010000002.1"/>
</dbReference>
<dbReference type="GO" id="GO:0031388">
    <property type="term" value="P:organic acid phosphorylation"/>
    <property type="evidence" value="ECO:0007669"/>
    <property type="project" value="UniProtKB-UniRule"/>
</dbReference>
<evidence type="ECO:0000256" key="2">
    <source>
        <dbReference type="ARBA" id="ARBA00022679"/>
    </source>
</evidence>
<dbReference type="SUPFAM" id="SSF110738">
    <property type="entry name" value="Glycerate kinase I"/>
    <property type="match status" value="1"/>
</dbReference>
<dbReference type="Gene3D" id="3.90.1510.10">
    <property type="entry name" value="Glycerate kinase, domain 2"/>
    <property type="match status" value="1"/>
</dbReference>
<evidence type="ECO:0000313" key="6">
    <source>
        <dbReference type="Proteomes" id="UP000295711"/>
    </source>
</evidence>
<dbReference type="InterPro" id="IPR036129">
    <property type="entry name" value="Glycerate_kinase_sf"/>
</dbReference>
<name>A0A4R2LLS0_9FIRM</name>
<keyword evidence="3 4" id="KW-0418">Kinase</keyword>
<dbReference type="InterPro" id="IPR018197">
    <property type="entry name" value="Glycerate_kinase_RE-like"/>
</dbReference>
<dbReference type="GO" id="GO:0008887">
    <property type="term" value="F:glycerate kinase activity"/>
    <property type="evidence" value="ECO:0007669"/>
    <property type="project" value="UniProtKB-UniRule"/>
</dbReference>
<comment type="caution">
    <text evidence="5">The sequence shown here is derived from an EMBL/GenBank/DDBJ whole genome shotgun (WGS) entry which is preliminary data.</text>
</comment>
<dbReference type="OrthoDB" id="9774290at2"/>
<dbReference type="Proteomes" id="UP000295711">
    <property type="component" value="Unassembled WGS sequence"/>
</dbReference>
<dbReference type="PANTHER" id="PTHR21599:SF0">
    <property type="entry name" value="GLYCERATE KINASE"/>
    <property type="match status" value="1"/>
</dbReference>
<dbReference type="EMBL" id="SLXA01000001">
    <property type="protein sequence ID" value="TCO86604.1"/>
    <property type="molecule type" value="Genomic_DNA"/>
</dbReference>
<organism evidence="5 6">
    <name type="scientific">Frisingicoccus caecimuris</name>
    <dbReference type="NCBI Taxonomy" id="1796636"/>
    <lineage>
        <taxon>Bacteria</taxon>
        <taxon>Bacillati</taxon>
        <taxon>Bacillota</taxon>
        <taxon>Clostridia</taxon>
        <taxon>Lachnospirales</taxon>
        <taxon>Lachnospiraceae</taxon>
        <taxon>Frisingicoccus</taxon>
    </lineage>
</organism>
<comment type="similarity">
    <text evidence="1 4">Belongs to the glycerate kinase type-1 family.</text>
</comment>
<dbReference type="PIRSF" id="PIRSF006078">
    <property type="entry name" value="GlxK"/>
    <property type="match status" value="1"/>
</dbReference>
<evidence type="ECO:0000313" key="5">
    <source>
        <dbReference type="EMBL" id="TCO86604.1"/>
    </source>
</evidence>
<dbReference type="InterPro" id="IPR018193">
    <property type="entry name" value="Glyc_kinase_flavodox-like_fold"/>
</dbReference>
<sequence>MKVVIAIDSLKGSLSSMDAGHAIKEGILKATDADVIIKPLADGGEGTTDALIEGMGGEKISLTVKGPLQTPVEAYYGYLQESNTAIMEMAMASGITLIPREALDPLNTTTYGVGEMIKDAVHRGIRNFIIGIGGSATNDGGTGMLSALGYEFLDTNGQPVGFGGQCLEKIAAISDKNKLADLEECHFQIACDVENPLCGPKGATYIYGPQKGAANTLLPLLDAGMKNYGQIAEAFTGKQTMETAGAGAAGGLGFAFVTFLNGELKSGIDLILDAVGLEESLENADFVITGEGRLDQQTAMGKGPAGVAKLGKKYGAKTIALAGSVTEDASACNAAGIDGYFCILSSISTLEEAMNPDTARKNLTLTAEQLFRLL</sequence>
<dbReference type="Gene3D" id="3.40.50.10350">
    <property type="entry name" value="Glycerate kinase, domain 1"/>
    <property type="match status" value="1"/>
</dbReference>
<dbReference type="NCBIfam" id="TIGR00045">
    <property type="entry name" value="glycerate kinase"/>
    <property type="match status" value="1"/>
</dbReference>
<dbReference type="AlphaFoldDB" id="A0A4R2LLS0"/>
<dbReference type="Pfam" id="PF02595">
    <property type="entry name" value="Gly_kinase"/>
    <property type="match status" value="1"/>
</dbReference>
<evidence type="ECO:0000256" key="1">
    <source>
        <dbReference type="ARBA" id="ARBA00006284"/>
    </source>
</evidence>